<dbReference type="InterPro" id="IPR036393">
    <property type="entry name" value="AceGlu_kinase-like_sf"/>
</dbReference>
<dbReference type="GO" id="GO:0006526">
    <property type="term" value="P:L-arginine biosynthetic process"/>
    <property type="evidence" value="ECO:0007669"/>
    <property type="project" value="UniProtKB-KW"/>
</dbReference>
<evidence type="ECO:0000313" key="10">
    <source>
        <dbReference type="EMBL" id="SVC45757.1"/>
    </source>
</evidence>
<sequence length="233" mass="24617">GPQIDMMLRKLKIKSSFVDGMRVTTPESIKTIEMVLSGSINKEIVSKICSAGGNAIGVSGKDGNLIVAKKLRVGNGDKKKGKKIQDLGLVGEPIGVNHKILKDLENSGIIPVVAPIGSSLEGSTYNINADHAAGALSESLRASRLLLLTDTVGVQSRKGKLLSNLDITQSQKMIKDGVILGGMIPKVQTCIKAIQNGVEAAVILDGRVPHALLLEIFTDRGFGTMISNKLKKG</sequence>
<evidence type="ECO:0000256" key="2">
    <source>
        <dbReference type="ARBA" id="ARBA00013065"/>
    </source>
</evidence>
<comment type="pathway">
    <text evidence="1">Amino-acid biosynthesis; L-arginine biosynthesis; N(2)-acetyl-L-ornithine from L-glutamate: step 2/4.</text>
</comment>
<evidence type="ECO:0000259" key="9">
    <source>
        <dbReference type="Pfam" id="PF00696"/>
    </source>
</evidence>
<keyword evidence="8" id="KW-0067">ATP-binding</keyword>
<dbReference type="EMBL" id="UINC01092297">
    <property type="protein sequence ID" value="SVC45757.1"/>
    <property type="molecule type" value="Genomic_DNA"/>
</dbReference>
<name>A0A382MDH5_9ZZZZ</name>
<keyword evidence="5" id="KW-0808">Transferase</keyword>
<dbReference type="GO" id="GO:0005737">
    <property type="term" value="C:cytoplasm"/>
    <property type="evidence" value="ECO:0007669"/>
    <property type="project" value="InterPro"/>
</dbReference>
<dbReference type="InterPro" id="IPR037528">
    <property type="entry name" value="ArgB"/>
</dbReference>
<dbReference type="GO" id="GO:0005524">
    <property type="term" value="F:ATP binding"/>
    <property type="evidence" value="ECO:0007669"/>
    <property type="project" value="UniProtKB-KW"/>
</dbReference>
<dbReference type="PANTHER" id="PTHR23342:SF0">
    <property type="entry name" value="N-ACETYLGLUTAMATE SYNTHASE, MITOCHONDRIAL"/>
    <property type="match status" value="1"/>
</dbReference>
<dbReference type="PANTHER" id="PTHR23342">
    <property type="entry name" value="N-ACETYLGLUTAMATE SYNTHASE"/>
    <property type="match status" value="1"/>
</dbReference>
<keyword evidence="3" id="KW-0055">Arginine biosynthesis</keyword>
<accession>A0A382MDH5</accession>
<dbReference type="InterPro" id="IPR001048">
    <property type="entry name" value="Asp/Glu/Uridylate_kinase"/>
</dbReference>
<dbReference type="AlphaFoldDB" id="A0A382MDH5"/>
<dbReference type="NCBIfam" id="TIGR00761">
    <property type="entry name" value="argB"/>
    <property type="match status" value="1"/>
</dbReference>
<evidence type="ECO:0000256" key="4">
    <source>
        <dbReference type="ARBA" id="ARBA00022605"/>
    </source>
</evidence>
<dbReference type="Gene3D" id="3.40.1160.10">
    <property type="entry name" value="Acetylglutamate kinase-like"/>
    <property type="match status" value="1"/>
</dbReference>
<feature type="domain" description="Aspartate/glutamate/uridylate kinase" evidence="9">
    <location>
        <begin position="1"/>
        <end position="204"/>
    </location>
</feature>
<dbReference type="EC" id="2.7.2.8" evidence="2"/>
<dbReference type="Pfam" id="PF00696">
    <property type="entry name" value="AA_kinase"/>
    <property type="match status" value="1"/>
</dbReference>
<evidence type="ECO:0000256" key="5">
    <source>
        <dbReference type="ARBA" id="ARBA00022679"/>
    </source>
</evidence>
<dbReference type="PIRSF" id="PIRSF000728">
    <property type="entry name" value="NAGK"/>
    <property type="match status" value="1"/>
</dbReference>
<keyword evidence="4" id="KW-0028">Amino-acid biosynthesis</keyword>
<evidence type="ECO:0000256" key="1">
    <source>
        <dbReference type="ARBA" id="ARBA00004828"/>
    </source>
</evidence>
<keyword evidence="7" id="KW-0418">Kinase</keyword>
<evidence type="ECO:0000256" key="6">
    <source>
        <dbReference type="ARBA" id="ARBA00022741"/>
    </source>
</evidence>
<evidence type="ECO:0000256" key="7">
    <source>
        <dbReference type="ARBA" id="ARBA00022777"/>
    </source>
</evidence>
<organism evidence="10">
    <name type="scientific">marine metagenome</name>
    <dbReference type="NCBI Taxonomy" id="408172"/>
    <lineage>
        <taxon>unclassified sequences</taxon>
        <taxon>metagenomes</taxon>
        <taxon>ecological metagenomes</taxon>
    </lineage>
</organism>
<protein>
    <recommendedName>
        <fullName evidence="2">acetylglutamate kinase</fullName>
        <ecNumber evidence="2">2.7.2.8</ecNumber>
    </recommendedName>
</protein>
<dbReference type="GO" id="GO:0003991">
    <property type="term" value="F:acetylglutamate kinase activity"/>
    <property type="evidence" value="ECO:0007669"/>
    <property type="project" value="UniProtKB-EC"/>
</dbReference>
<evidence type="ECO:0000256" key="8">
    <source>
        <dbReference type="ARBA" id="ARBA00022840"/>
    </source>
</evidence>
<proteinExistence type="inferred from homology"/>
<keyword evidence="6" id="KW-0547">Nucleotide-binding</keyword>
<gene>
    <name evidence="10" type="ORF">METZ01_LOCUS298611</name>
</gene>
<dbReference type="SUPFAM" id="SSF53633">
    <property type="entry name" value="Carbamate kinase-like"/>
    <property type="match status" value="1"/>
</dbReference>
<evidence type="ECO:0000256" key="3">
    <source>
        <dbReference type="ARBA" id="ARBA00022571"/>
    </source>
</evidence>
<dbReference type="FunFam" id="3.40.1160.10:FF:000004">
    <property type="entry name" value="Acetylglutamate kinase"/>
    <property type="match status" value="1"/>
</dbReference>
<dbReference type="InterPro" id="IPR004662">
    <property type="entry name" value="AcgluKinase_fam"/>
</dbReference>
<reference evidence="10" key="1">
    <citation type="submission" date="2018-05" db="EMBL/GenBank/DDBJ databases">
        <authorList>
            <person name="Lanie J.A."/>
            <person name="Ng W.-L."/>
            <person name="Kazmierczak K.M."/>
            <person name="Andrzejewski T.M."/>
            <person name="Davidsen T.M."/>
            <person name="Wayne K.J."/>
            <person name="Tettelin H."/>
            <person name="Glass J.I."/>
            <person name="Rusch D."/>
            <person name="Podicherti R."/>
            <person name="Tsui H.-C.T."/>
            <person name="Winkler M.E."/>
        </authorList>
    </citation>
    <scope>NUCLEOTIDE SEQUENCE</scope>
</reference>
<dbReference type="HAMAP" id="MF_00082">
    <property type="entry name" value="ArgB"/>
    <property type="match status" value="1"/>
</dbReference>
<feature type="non-terminal residue" evidence="10">
    <location>
        <position position="1"/>
    </location>
</feature>